<gene>
    <name evidence="2" type="ORF">KA717_17840</name>
</gene>
<dbReference type="AlphaFoldDB" id="A0A977L295"/>
<sequence>MFLFALPPQPPPISVIENVTPRRTTPFWVAETTGTSTTKSPSTIPSVIEFYYSDPKKITPPPASELLPPQAAQDLGQPISVQTPREEVPTEPVFPNRSLTAIAPQEVYGLSKNRDRLHFKQRLITQTREGEVQEFIIRSDDAKNPNQENSGAPTNSDATPPPAAPTDLAKPASPTVNPVNTTKSEKTPEVVELVSDQQEYEANQQIVTATGKVVMRFSNGVLLADRLRINLPDRFAVAEGNVVLTRGDQTLQGERFEYFFVQDKGVIYNANGEIYQPTTGRDLAPALPTDPGGNIISNQTLNERLSANQPLQQVTPNQGLGISVGTSFNLNQFGTAGSSGPRGGQVNRLRFQAQRVDFDSAGWNASKVRITNDPFSPPELEVQAENATYQNVGPQVDEVKLSGSQVVLDQQTSLPFQDRLTIDRRDRQPGVLSFGYDGQDRGGLFVQSGFTVVDTKVARFQIKPQYLIQKALFPDAFPTSNQSDSTVCVVCPAVFGLITDLDVNFSDRTKLINTLNFSNLNLDQIDNSLRAKLALQNKIGDNDHPYDLRVEYNYRERLFNGSLGFQTVNSSFGAVLLSPYITFNDPSLALSYQASIQDIQADTDQTNLLSPNRDNNLVTLMRYQGAASLSKSFLLWAGDALPPTPDQGLRYTPFTVVPYIQLITGLTGVTSFYSDGSSQPSLTGNIGFQGQFGHFSEPYLDYTGFNLSYQQAIRGDASPFLFDRFVDTQVLTWGLTQQVYGPVRVGVQSSYSIDANKEISTDYFLEYSRRTYNLQLRYNPQLQVGSINLRISDFNWSGNPGSFEGTDIHPVLQGVTR</sequence>
<organism evidence="2">
    <name type="scientific">Woronichinia naegeliana WA131</name>
    <dbReference type="NCBI Taxonomy" id="2824559"/>
    <lineage>
        <taxon>Bacteria</taxon>
        <taxon>Bacillati</taxon>
        <taxon>Cyanobacteriota</taxon>
        <taxon>Cyanophyceae</taxon>
        <taxon>Synechococcales</taxon>
        <taxon>Coelosphaeriaceae</taxon>
        <taxon>Woronichinia</taxon>
    </lineage>
</organism>
<name>A0A977L295_9CYAN</name>
<evidence type="ECO:0000256" key="1">
    <source>
        <dbReference type="SAM" id="MobiDB-lite"/>
    </source>
</evidence>
<reference evidence="2" key="1">
    <citation type="submission" date="2021-04" db="EMBL/GenBank/DDBJ databases">
        <title>Genome sequence of Woronichinia naegeliana from Washington state freshwater lake bloom.</title>
        <authorList>
            <person name="Dreher T.W."/>
        </authorList>
    </citation>
    <scope>NUCLEOTIDE SEQUENCE</scope>
    <source>
        <strain evidence="2">WA131</strain>
    </source>
</reference>
<dbReference type="Pfam" id="PF12600">
    <property type="entry name" value="DUF3769"/>
    <property type="match status" value="1"/>
</dbReference>
<dbReference type="InterPro" id="IPR050218">
    <property type="entry name" value="LptD"/>
</dbReference>
<dbReference type="KEGG" id="wna:KA717_17840"/>
<dbReference type="PANTHER" id="PTHR30189:SF1">
    <property type="entry name" value="LPS-ASSEMBLY PROTEIN LPTD"/>
    <property type="match status" value="1"/>
</dbReference>
<dbReference type="PANTHER" id="PTHR30189">
    <property type="entry name" value="LPS-ASSEMBLY PROTEIN"/>
    <property type="match status" value="1"/>
</dbReference>
<protein>
    <submittedName>
        <fullName evidence="2">DUF3769 domain-containing protein</fullName>
    </submittedName>
</protein>
<dbReference type="Gene3D" id="2.60.450.10">
    <property type="entry name" value="Lipopolysaccharide (LPS) transport protein A like domain"/>
    <property type="match status" value="1"/>
</dbReference>
<evidence type="ECO:0000313" key="2">
    <source>
        <dbReference type="EMBL" id="UXE64193.1"/>
    </source>
</evidence>
<proteinExistence type="predicted"/>
<dbReference type="GO" id="GO:0009279">
    <property type="term" value="C:cell outer membrane"/>
    <property type="evidence" value="ECO:0007669"/>
    <property type="project" value="TreeGrafter"/>
</dbReference>
<dbReference type="InterPro" id="IPR022244">
    <property type="entry name" value="DUF3769"/>
</dbReference>
<dbReference type="EMBL" id="CP073041">
    <property type="protein sequence ID" value="UXE64193.1"/>
    <property type="molecule type" value="Genomic_DNA"/>
</dbReference>
<accession>A0A977L295</accession>
<feature type="region of interest" description="Disordered" evidence="1">
    <location>
        <begin position="136"/>
        <end position="190"/>
    </location>
</feature>
<dbReference type="Proteomes" id="UP001065613">
    <property type="component" value="Chromosome"/>
</dbReference>
<dbReference type="GO" id="GO:1990351">
    <property type="term" value="C:transporter complex"/>
    <property type="evidence" value="ECO:0007669"/>
    <property type="project" value="TreeGrafter"/>
</dbReference>